<accession>X1KKK3</accession>
<feature type="non-terminal residue" evidence="1">
    <location>
        <position position="1"/>
    </location>
</feature>
<dbReference type="EMBL" id="BARU01040893">
    <property type="protein sequence ID" value="GAH82603.1"/>
    <property type="molecule type" value="Genomic_DNA"/>
</dbReference>
<gene>
    <name evidence="1" type="ORF">S03H2_63163</name>
</gene>
<reference evidence="1" key="1">
    <citation type="journal article" date="2014" name="Front. Microbiol.">
        <title>High frequency of phylogenetically diverse reductive dehalogenase-homologous genes in deep subseafloor sedimentary metagenomes.</title>
        <authorList>
            <person name="Kawai M."/>
            <person name="Futagami T."/>
            <person name="Toyoda A."/>
            <person name="Takaki Y."/>
            <person name="Nishi S."/>
            <person name="Hori S."/>
            <person name="Arai W."/>
            <person name="Tsubouchi T."/>
            <person name="Morono Y."/>
            <person name="Uchiyama I."/>
            <person name="Ito T."/>
            <person name="Fujiyama A."/>
            <person name="Inagaki F."/>
            <person name="Takami H."/>
        </authorList>
    </citation>
    <scope>NUCLEOTIDE SEQUENCE</scope>
    <source>
        <strain evidence="1">Expedition CK06-06</strain>
    </source>
</reference>
<proteinExistence type="predicted"/>
<sequence length="51" mass="5436">NQLVDFFQLQPSLLYLMGSLNSSIVFLAAAPATTSLGTSLTWATFSAIRAT</sequence>
<name>X1KKK3_9ZZZZ</name>
<comment type="caution">
    <text evidence="1">The sequence shown here is derived from an EMBL/GenBank/DDBJ whole genome shotgun (WGS) entry which is preliminary data.</text>
</comment>
<organism evidence="1">
    <name type="scientific">marine sediment metagenome</name>
    <dbReference type="NCBI Taxonomy" id="412755"/>
    <lineage>
        <taxon>unclassified sequences</taxon>
        <taxon>metagenomes</taxon>
        <taxon>ecological metagenomes</taxon>
    </lineage>
</organism>
<evidence type="ECO:0000313" key="1">
    <source>
        <dbReference type="EMBL" id="GAH82603.1"/>
    </source>
</evidence>
<protein>
    <submittedName>
        <fullName evidence="1">Uncharacterized protein</fullName>
    </submittedName>
</protein>
<dbReference type="AlphaFoldDB" id="X1KKK3"/>